<dbReference type="EMBL" id="QKYT01000209">
    <property type="protein sequence ID" value="RIA89684.1"/>
    <property type="molecule type" value="Genomic_DNA"/>
</dbReference>
<organism evidence="1 2">
    <name type="scientific">Glomus cerebriforme</name>
    <dbReference type="NCBI Taxonomy" id="658196"/>
    <lineage>
        <taxon>Eukaryota</taxon>
        <taxon>Fungi</taxon>
        <taxon>Fungi incertae sedis</taxon>
        <taxon>Mucoromycota</taxon>
        <taxon>Glomeromycotina</taxon>
        <taxon>Glomeromycetes</taxon>
        <taxon>Glomerales</taxon>
        <taxon>Glomeraceae</taxon>
        <taxon>Glomus</taxon>
    </lineage>
</organism>
<evidence type="ECO:0008006" key="3">
    <source>
        <dbReference type="Google" id="ProtNLM"/>
    </source>
</evidence>
<dbReference type="Proteomes" id="UP000265703">
    <property type="component" value="Unassembled WGS sequence"/>
</dbReference>
<reference evidence="1 2" key="1">
    <citation type="submission" date="2018-06" db="EMBL/GenBank/DDBJ databases">
        <title>Comparative genomics reveals the genomic features of Rhizophagus irregularis, R. cerebriforme, R. diaphanum and Gigaspora rosea, and their symbiotic lifestyle signature.</title>
        <authorList>
            <person name="Morin E."/>
            <person name="San Clemente H."/>
            <person name="Chen E.C.H."/>
            <person name="De La Providencia I."/>
            <person name="Hainaut M."/>
            <person name="Kuo A."/>
            <person name="Kohler A."/>
            <person name="Murat C."/>
            <person name="Tang N."/>
            <person name="Roy S."/>
            <person name="Loubradou J."/>
            <person name="Henrissat B."/>
            <person name="Grigoriev I.V."/>
            <person name="Corradi N."/>
            <person name="Roux C."/>
            <person name="Martin F.M."/>
        </authorList>
    </citation>
    <scope>NUCLEOTIDE SEQUENCE [LARGE SCALE GENOMIC DNA]</scope>
    <source>
        <strain evidence="1 2">DAOM 227022</strain>
    </source>
</reference>
<protein>
    <recommendedName>
        <fullName evidence="3">SAM domain-containing protein</fullName>
    </recommendedName>
</protein>
<proteinExistence type="predicted"/>
<gene>
    <name evidence="1" type="ORF">C1645_738428</name>
</gene>
<sequence>MVEWWTELFSKVNTDMLISFLREIKLLDEDDLQLLEKEKVAGLDFLFFSGDNFHVCGLKWGPALRLANAAWYIKHKKAEYLPPNTCAVLNRLSQSLGLPSVSFKFIFIYISKFKTVTKIDIAPIAESNSNSNVELNNKHDATPSQYYYDDDKKKEYYYYDYDHKKDDHKKKKEEKGILLNNF</sequence>
<evidence type="ECO:0000313" key="1">
    <source>
        <dbReference type="EMBL" id="RIA89684.1"/>
    </source>
</evidence>
<keyword evidence="2" id="KW-1185">Reference proteome</keyword>
<dbReference type="AlphaFoldDB" id="A0A397T3P7"/>
<evidence type="ECO:0000313" key="2">
    <source>
        <dbReference type="Proteomes" id="UP000265703"/>
    </source>
</evidence>
<accession>A0A397T3P7</accession>
<comment type="caution">
    <text evidence="1">The sequence shown here is derived from an EMBL/GenBank/DDBJ whole genome shotgun (WGS) entry which is preliminary data.</text>
</comment>
<name>A0A397T3P7_9GLOM</name>